<dbReference type="InterPro" id="IPR012373">
    <property type="entry name" value="Ferrdict_sens_TM"/>
</dbReference>
<feature type="domain" description="FecR protein" evidence="2">
    <location>
        <begin position="122"/>
        <end position="216"/>
    </location>
</feature>
<dbReference type="EMBL" id="CM001403">
    <property type="protein sequence ID" value="EHQ29489.1"/>
    <property type="molecule type" value="Genomic_DNA"/>
</dbReference>
<evidence type="ECO:0000259" key="3">
    <source>
        <dbReference type="Pfam" id="PF16344"/>
    </source>
</evidence>
<dbReference type="PIRSF" id="PIRSF018266">
    <property type="entry name" value="FecR"/>
    <property type="match status" value="1"/>
</dbReference>
<keyword evidence="1" id="KW-0472">Membrane</keyword>
<dbReference type="RefSeq" id="WP_008510720.1">
    <property type="nucleotide sequence ID" value="NZ_CM001403.1"/>
</dbReference>
<dbReference type="GO" id="GO:0016989">
    <property type="term" value="F:sigma factor antagonist activity"/>
    <property type="evidence" value="ECO:0007669"/>
    <property type="project" value="TreeGrafter"/>
</dbReference>
<dbReference type="Proteomes" id="UP000002774">
    <property type="component" value="Chromosome"/>
</dbReference>
<organism evidence="4 5">
    <name type="scientific">Mucilaginibacter paludis DSM 18603</name>
    <dbReference type="NCBI Taxonomy" id="714943"/>
    <lineage>
        <taxon>Bacteria</taxon>
        <taxon>Pseudomonadati</taxon>
        <taxon>Bacteroidota</taxon>
        <taxon>Sphingobacteriia</taxon>
        <taxon>Sphingobacteriales</taxon>
        <taxon>Sphingobacteriaceae</taxon>
        <taxon>Mucilaginibacter</taxon>
    </lineage>
</organism>
<proteinExistence type="predicted"/>
<accession>H1Y9B1</accession>
<dbReference type="AlphaFoldDB" id="H1Y9B1"/>
<feature type="transmembrane region" description="Helical" evidence="1">
    <location>
        <begin position="87"/>
        <end position="106"/>
    </location>
</feature>
<dbReference type="OrthoDB" id="1099916at2"/>
<evidence type="ECO:0000259" key="2">
    <source>
        <dbReference type="Pfam" id="PF04773"/>
    </source>
</evidence>
<evidence type="ECO:0000313" key="4">
    <source>
        <dbReference type="EMBL" id="EHQ29489.1"/>
    </source>
</evidence>
<gene>
    <name evidence="4" type="ORF">Mucpa_5417</name>
</gene>
<name>H1Y9B1_9SPHI</name>
<dbReference type="eggNOG" id="COG3712">
    <property type="taxonomic scope" value="Bacteria"/>
</dbReference>
<dbReference type="FunFam" id="2.60.120.1440:FF:000001">
    <property type="entry name" value="Putative anti-sigma factor"/>
    <property type="match status" value="1"/>
</dbReference>
<protein>
    <submittedName>
        <fullName evidence="4">Anti-FecI sigma factor, FecR</fullName>
    </submittedName>
</protein>
<dbReference type="HOGENOM" id="CLU_050192_2_2_10"/>
<evidence type="ECO:0000313" key="5">
    <source>
        <dbReference type="Proteomes" id="UP000002774"/>
    </source>
</evidence>
<reference evidence="4" key="1">
    <citation type="submission" date="2011-09" db="EMBL/GenBank/DDBJ databases">
        <title>The permanent draft genome of Mucilaginibacter paludis DSM 18603.</title>
        <authorList>
            <consortium name="US DOE Joint Genome Institute (JGI-PGF)"/>
            <person name="Lucas S."/>
            <person name="Han J."/>
            <person name="Lapidus A."/>
            <person name="Bruce D."/>
            <person name="Goodwin L."/>
            <person name="Pitluck S."/>
            <person name="Peters L."/>
            <person name="Kyrpides N."/>
            <person name="Mavromatis K."/>
            <person name="Ivanova N."/>
            <person name="Mikhailova N."/>
            <person name="Held B."/>
            <person name="Detter J.C."/>
            <person name="Tapia R."/>
            <person name="Han C."/>
            <person name="Land M."/>
            <person name="Hauser L."/>
            <person name="Markowitz V."/>
            <person name="Cheng J.-F."/>
            <person name="Hugenholtz P."/>
            <person name="Woyke T."/>
            <person name="Wu D."/>
            <person name="Tindall B."/>
            <person name="Brambilla E."/>
            <person name="Klenk H.-P."/>
            <person name="Eisen J.A."/>
        </authorList>
    </citation>
    <scope>NUCLEOTIDE SEQUENCE [LARGE SCALE GENOMIC DNA]</scope>
    <source>
        <strain evidence="4">DSM 18603</strain>
    </source>
</reference>
<feature type="domain" description="Protein FecR C-terminal" evidence="3">
    <location>
        <begin position="262"/>
        <end position="328"/>
    </location>
</feature>
<dbReference type="Gene3D" id="3.55.50.30">
    <property type="match status" value="1"/>
</dbReference>
<dbReference type="PANTHER" id="PTHR30273:SF2">
    <property type="entry name" value="PROTEIN FECR"/>
    <property type="match status" value="1"/>
</dbReference>
<dbReference type="InterPro" id="IPR032508">
    <property type="entry name" value="FecR_C"/>
</dbReference>
<dbReference type="InterPro" id="IPR006860">
    <property type="entry name" value="FecR"/>
</dbReference>
<dbReference type="STRING" id="714943.Mucpa_5417"/>
<dbReference type="Pfam" id="PF04773">
    <property type="entry name" value="FecR"/>
    <property type="match status" value="1"/>
</dbReference>
<dbReference type="Gene3D" id="2.60.120.1440">
    <property type="match status" value="1"/>
</dbReference>
<keyword evidence="5" id="KW-1185">Reference proteome</keyword>
<dbReference type="PANTHER" id="PTHR30273">
    <property type="entry name" value="PERIPLASMIC SIGNAL SENSOR AND SIGMA FACTOR ACTIVATOR FECR-RELATED"/>
    <property type="match status" value="1"/>
</dbReference>
<keyword evidence="1" id="KW-0812">Transmembrane</keyword>
<evidence type="ECO:0000256" key="1">
    <source>
        <dbReference type="SAM" id="Phobius"/>
    </source>
</evidence>
<dbReference type="Pfam" id="PF16344">
    <property type="entry name" value="FecR_C"/>
    <property type="match status" value="1"/>
</dbReference>
<sequence>MNDQEVDKELISRYLKGQCTPAEGEFVQDFLKDPDSRKLFDEVFNEDSLRGEESTPEQMSEWKAKFNIRLQETDEPVQVRPIRKYNFLKYAAVWAVMVLSAGAILISKIKAKKPTISPAYEVVSTKNGQITKITLTDGSVIILNASSRLKYPTAFNAKAREVFLDGEGFFEVVHDAKHPFIVHATHFNVQVLGTSFNIRSYFSDKYVSVAVATGKVGVLTHGYPTHFLTPGEQLTFNSVTQKMTNSVIPIANIFAWQTGMIIAKNETLETIMPQIERWYGVKVIFKNPEARKIRLSLKQKYDTLQNIMKTLSIAGEFHYRVENKEVIVW</sequence>
<keyword evidence="1" id="KW-1133">Transmembrane helix</keyword>